<dbReference type="Proteomes" id="UP000005667">
    <property type="component" value="Chromosome"/>
</dbReference>
<accession>G7Z8J5</accession>
<dbReference type="HOGENOM" id="CLU_770848_0_0_5"/>
<evidence type="ECO:0000313" key="1">
    <source>
        <dbReference type="EMBL" id="CBS87284.1"/>
    </source>
</evidence>
<organism evidence="1 2">
    <name type="scientific">Azospirillum lipoferum (strain 4B)</name>
    <dbReference type="NCBI Taxonomy" id="862719"/>
    <lineage>
        <taxon>Bacteria</taxon>
        <taxon>Pseudomonadati</taxon>
        <taxon>Pseudomonadota</taxon>
        <taxon>Alphaproteobacteria</taxon>
        <taxon>Rhodospirillales</taxon>
        <taxon>Azospirillaceae</taxon>
        <taxon>Azospirillum</taxon>
    </lineage>
</organism>
<evidence type="ECO:0008006" key="3">
    <source>
        <dbReference type="Google" id="ProtNLM"/>
    </source>
</evidence>
<dbReference type="STRING" id="862719.AZOLI_2046"/>
<name>G7Z8J5_AZOL4</name>
<proteinExistence type="predicted"/>
<keyword evidence="2" id="KW-1185">Reference proteome</keyword>
<dbReference type="RefSeq" id="WP_014248277.1">
    <property type="nucleotide sequence ID" value="NC_016622.1"/>
</dbReference>
<dbReference type="AlphaFoldDB" id="G7Z8J5"/>
<gene>
    <name evidence="1" type="ordered locus">AZOLI_2046</name>
</gene>
<dbReference type="EMBL" id="FQ311868">
    <property type="protein sequence ID" value="CBS87284.1"/>
    <property type="molecule type" value="Genomic_DNA"/>
</dbReference>
<evidence type="ECO:0000313" key="2">
    <source>
        <dbReference type="Proteomes" id="UP000005667"/>
    </source>
</evidence>
<dbReference type="KEGG" id="ali:AZOLI_2046"/>
<reference evidence="2" key="1">
    <citation type="journal article" date="2011" name="PLoS Genet.">
        <title>Azospirillum genomes reveal transition of bacteria from aquatic to terrestrial environments.</title>
        <authorList>
            <person name="Wisniewski-Dye F."/>
            <person name="Borziak K."/>
            <person name="Khalsa-Moyers G."/>
            <person name="Alexandre G."/>
            <person name="Sukharnikov L.O."/>
            <person name="Wuichet K."/>
            <person name="Hurst G.B."/>
            <person name="McDonald W.H."/>
            <person name="Robertson J.S."/>
            <person name="Barbe V."/>
            <person name="Calteau A."/>
            <person name="Rouy Z."/>
            <person name="Mangenot S."/>
            <person name="Prigent-Combaret C."/>
            <person name="Normand P."/>
            <person name="Boyer M."/>
            <person name="Siguier P."/>
            <person name="Dessaux Y."/>
            <person name="Elmerich C."/>
            <person name="Condemine G."/>
            <person name="Krishnen G."/>
            <person name="Kennedy I."/>
            <person name="Paterson A.H."/>
            <person name="Gonzalez V."/>
            <person name="Mavingui P."/>
            <person name="Zhulin I.B."/>
        </authorList>
    </citation>
    <scope>NUCLEOTIDE SEQUENCE [LARGE SCALE GENOMIC DNA]</scope>
    <source>
        <strain evidence="2">4B</strain>
    </source>
</reference>
<dbReference type="OrthoDB" id="9831155at2"/>
<protein>
    <recommendedName>
        <fullName evidence="3">AAA family ATPase</fullName>
    </recommendedName>
</protein>
<sequence length="359" mass="40102">MGFTCKDVIDQAEILFAHTAAYNLPAAFANRFDSRSQLKQSLQQSIENKQIALIADMLGTGKTFLVEMVISEMTEMKETQLLLCGRNKTEAMLASARSGGAVFVDEWDIKANPKAFEKGLIWLEEYFNAESHPAVLIGDYTLRSPWVRKRLEALGVVSDIPMEPLSQPFFELAMRQRLWFAFKARYGADSSYETVSKEDAAFIDRDVLDCVVPPWQATNATFREVFRTLTELGHHIPVTDAPARIGPDEAIRWLAGQAGKKLTDTQQGCLDALVAHLRPRFREGDRQIAPWSLDDLAAIVGGRPDDAFMADVVEPLARIGIISSIGTPEVRDDGSYIRRPPPYLPGIFTRMQAMFGDRS</sequence>